<dbReference type="AlphaFoldDB" id="A0A8J7HRN7"/>
<accession>A0A8J7HRN7</accession>
<dbReference type="RefSeq" id="WP_198126271.1">
    <property type="nucleotide sequence ID" value="NZ_JAECZC010000043.1"/>
</dbReference>
<dbReference type="Proteomes" id="UP000632766">
    <property type="component" value="Unassembled WGS sequence"/>
</dbReference>
<protein>
    <submittedName>
        <fullName evidence="1">Uncharacterized protein</fullName>
    </submittedName>
</protein>
<dbReference type="EMBL" id="JAECZC010000043">
    <property type="protein sequence ID" value="MBH8564432.1"/>
    <property type="molecule type" value="Genomic_DNA"/>
</dbReference>
<sequence>MKQVWILYQNEPGMPGRVIGTFSTPEKAMACKAIRGLIGFSQWDKKEEYWICKPFDKQHYFSVEPSTIDRLVED</sequence>
<evidence type="ECO:0000313" key="2">
    <source>
        <dbReference type="Proteomes" id="UP000632766"/>
    </source>
</evidence>
<evidence type="ECO:0000313" key="1">
    <source>
        <dbReference type="EMBL" id="MBH8564432.1"/>
    </source>
</evidence>
<name>A0A8J7HRN7_9NOST</name>
<reference evidence="1 2" key="1">
    <citation type="journal article" date="2021" name="Int. J. Syst. Evol. Microbiol.">
        <title>Amazonocrinis nigriterrae gen. nov., sp. nov., Atlanticothrix silvestris gen. nov., sp. nov. and Dendronalium phyllosphericum gen. nov., sp. nov., nostocacean cyanobacteria from Brazilian environments.</title>
        <authorList>
            <person name="Alvarenga D.O."/>
            <person name="Andreote A.P.D."/>
            <person name="Branco L.H.Z."/>
            <person name="Delbaje E."/>
            <person name="Cruz R.B."/>
            <person name="Varani A.M."/>
            <person name="Fiore M.F."/>
        </authorList>
    </citation>
    <scope>NUCLEOTIDE SEQUENCE [LARGE SCALE GENOMIC DNA]</scope>
    <source>
        <strain evidence="1 2">CENA67</strain>
    </source>
</reference>
<gene>
    <name evidence="1" type="ORF">I8748_19975</name>
</gene>
<proteinExistence type="predicted"/>
<comment type="caution">
    <text evidence="1">The sequence shown here is derived from an EMBL/GenBank/DDBJ whole genome shotgun (WGS) entry which is preliminary data.</text>
</comment>
<organism evidence="1 2">
    <name type="scientific">Amazonocrinis nigriterrae CENA67</name>
    <dbReference type="NCBI Taxonomy" id="2794033"/>
    <lineage>
        <taxon>Bacteria</taxon>
        <taxon>Bacillati</taxon>
        <taxon>Cyanobacteriota</taxon>
        <taxon>Cyanophyceae</taxon>
        <taxon>Nostocales</taxon>
        <taxon>Nostocaceae</taxon>
        <taxon>Amazonocrinis</taxon>
        <taxon>Amazonocrinis nigriterrae</taxon>
    </lineage>
</organism>
<keyword evidence="2" id="KW-1185">Reference proteome</keyword>